<feature type="compositionally biased region" description="Gly residues" evidence="1">
    <location>
        <begin position="93"/>
        <end position="102"/>
    </location>
</feature>
<keyword evidence="3" id="KW-1185">Reference proteome</keyword>
<dbReference type="Proteomes" id="UP000284395">
    <property type="component" value="Unassembled WGS sequence"/>
</dbReference>
<comment type="caution">
    <text evidence="2">The sequence shown here is derived from an EMBL/GenBank/DDBJ whole genome shotgun (WGS) entry which is preliminary data.</text>
</comment>
<evidence type="ECO:0000313" key="2">
    <source>
        <dbReference type="EMBL" id="RKF17366.1"/>
    </source>
</evidence>
<evidence type="ECO:0000256" key="1">
    <source>
        <dbReference type="SAM" id="MobiDB-lite"/>
    </source>
</evidence>
<organism evidence="2 3">
    <name type="scientific">Altericroceibacterium spongiae</name>
    <dbReference type="NCBI Taxonomy" id="2320269"/>
    <lineage>
        <taxon>Bacteria</taxon>
        <taxon>Pseudomonadati</taxon>
        <taxon>Pseudomonadota</taxon>
        <taxon>Alphaproteobacteria</taxon>
        <taxon>Sphingomonadales</taxon>
        <taxon>Erythrobacteraceae</taxon>
        <taxon>Altericroceibacterium</taxon>
    </lineage>
</organism>
<dbReference type="EMBL" id="RAPF01000016">
    <property type="protein sequence ID" value="RKF17366.1"/>
    <property type="molecule type" value="Genomic_DNA"/>
</dbReference>
<dbReference type="RefSeq" id="WP_031309918.1">
    <property type="nucleotide sequence ID" value="NZ_RAPF01000016.1"/>
</dbReference>
<dbReference type="InterPro" id="IPR009444">
    <property type="entry name" value="Conjugal_tfr_TraD_a-type"/>
</dbReference>
<evidence type="ECO:0000313" key="3">
    <source>
        <dbReference type="Proteomes" id="UP000284395"/>
    </source>
</evidence>
<gene>
    <name evidence="2" type="ORF">D6851_16810</name>
</gene>
<name>A0A420E9J7_9SPHN</name>
<reference evidence="2 3" key="1">
    <citation type="submission" date="2018-09" db="EMBL/GenBank/DDBJ databases">
        <title>Altererythrobacter spongiae sp. nov., isolated from a marine sponge.</title>
        <authorList>
            <person name="Zhuang L."/>
            <person name="Luo L."/>
        </authorList>
    </citation>
    <scope>NUCLEOTIDE SEQUENCE [LARGE SCALE GENOMIC DNA]</scope>
    <source>
        <strain evidence="2 3">HN-Y73</strain>
    </source>
</reference>
<feature type="region of interest" description="Disordered" evidence="1">
    <location>
        <begin position="76"/>
        <end position="102"/>
    </location>
</feature>
<protein>
    <submittedName>
        <fullName evidence="2">Conjugal transfer protein TraC</fullName>
    </submittedName>
</protein>
<accession>A0A420E9J7</accession>
<proteinExistence type="predicted"/>
<dbReference type="OrthoDB" id="7284210at2"/>
<sequence length="102" mass="10799">MRKVRDYDAELRALGDKARTLKAKKVQQLGELVTSTGADALDADVLTGALLHIVAEAQVEGNREAWRSDGAAFFQGRGRKAGRRTSSNAQGGNQTGTGEAQG</sequence>
<dbReference type="Pfam" id="PF06412">
    <property type="entry name" value="TraD"/>
    <property type="match status" value="1"/>
</dbReference>
<dbReference type="AlphaFoldDB" id="A0A420E9J7"/>